<keyword evidence="1" id="KW-0812">Transmembrane</keyword>
<keyword evidence="3" id="KW-1185">Reference proteome</keyword>
<dbReference type="Proteomes" id="UP000192578">
    <property type="component" value="Unassembled WGS sequence"/>
</dbReference>
<organism evidence="2 3">
    <name type="scientific">Hypsibius exemplaris</name>
    <name type="common">Freshwater tardigrade</name>
    <dbReference type="NCBI Taxonomy" id="2072580"/>
    <lineage>
        <taxon>Eukaryota</taxon>
        <taxon>Metazoa</taxon>
        <taxon>Ecdysozoa</taxon>
        <taxon>Tardigrada</taxon>
        <taxon>Eutardigrada</taxon>
        <taxon>Parachela</taxon>
        <taxon>Hypsibioidea</taxon>
        <taxon>Hypsibiidae</taxon>
        <taxon>Hypsibius</taxon>
    </lineage>
</organism>
<accession>A0A1W0WZ86</accession>
<keyword evidence="1" id="KW-0472">Membrane</keyword>
<comment type="caution">
    <text evidence="2">The sequence shown here is derived from an EMBL/GenBank/DDBJ whole genome shotgun (WGS) entry which is preliminary data.</text>
</comment>
<gene>
    <name evidence="2" type="ORF">BV898_05561</name>
</gene>
<evidence type="ECO:0000256" key="1">
    <source>
        <dbReference type="SAM" id="Phobius"/>
    </source>
</evidence>
<feature type="transmembrane region" description="Helical" evidence="1">
    <location>
        <begin position="52"/>
        <end position="75"/>
    </location>
</feature>
<keyword evidence="1" id="KW-1133">Transmembrane helix</keyword>
<evidence type="ECO:0000313" key="3">
    <source>
        <dbReference type="Proteomes" id="UP000192578"/>
    </source>
</evidence>
<reference evidence="3" key="1">
    <citation type="submission" date="2017-01" db="EMBL/GenBank/DDBJ databases">
        <title>Comparative genomics of anhydrobiosis in the tardigrade Hypsibius dujardini.</title>
        <authorList>
            <person name="Yoshida Y."/>
            <person name="Koutsovoulos G."/>
            <person name="Laetsch D."/>
            <person name="Stevens L."/>
            <person name="Kumar S."/>
            <person name="Horikawa D."/>
            <person name="Ishino K."/>
            <person name="Komine S."/>
            <person name="Tomita M."/>
            <person name="Blaxter M."/>
            <person name="Arakawa K."/>
        </authorList>
    </citation>
    <scope>NUCLEOTIDE SEQUENCE [LARGE SCALE GENOMIC DNA]</scope>
    <source>
        <strain evidence="3">Z151</strain>
    </source>
</reference>
<evidence type="ECO:0000313" key="2">
    <source>
        <dbReference type="EMBL" id="OQV20517.1"/>
    </source>
</evidence>
<name>A0A1W0WZ86_HYPEX</name>
<sequence length="81" mass="8784">MMTTGSDMEGDSISAKTLTASSLDSASDKGDSSSRGSVLQDGLLLESYQPSIFIRIFVAEFNIQTFVIGHTNYLMRRSPAM</sequence>
<dbReference type="AlphaFoldDB" id="A0A1W0WZ86"/>
<dbReference type="EMBL" id="MTYJ01000030">
    <property type="protein sequence ID" value="OQV20517.1"/>
    <property type="molecule type" value="Genomic_DNA"/>
</dbReference>
<proteinExistence type="predicted"/>
<protein>
    <submittedName>
        <fullName evidence="2">Uncharacterized protein</fullName>
    </submittedName>
</protein>